<accession>A0AAW1YGR5</accession>
<dbReference type="InterPro" id="IPR011990">
    <property type="entry name" value="TPR-like_helical_dom_sf"/>
</dbReference>
<organism evidence="4 5">
    <name type="scientific">Rubus argutus</name>
    <name type="common">Southern blackberry</name>
    <dbReference type="NCBI Taxonomy" id="59490"/>
    <lineage>
        <taxon>Eukaryota</taxon>
        <taxon>Viridiplantae</taxon>
        <taxon>Streptophyta</taxon>
        <taxon>Embryophyta</taxon>
        <taxon>Tracheophyta</taxon>
        <taxon>Spermatophyta</taxon>
        <taxon>Magnoliopsida</taxon>
        <taxon>eudicotyledons</taxon>
        <taxon>Gunneridae</taxon>
        <taxon>Pentapetalae</taxon>
        <taxon>rosids</taxon>
        <taxon>fabids</taxon>
        <taxon>Rosales</taxon>
        <taxon>Rosaceae</taxon>
        <taxon>Rosoideae</taxon>
        <taxon>Rosoideae incertae sedis</taxon>
        <taxon>Rubus</taxon>
    </lineage>
</organism>
<dbReference type="Pfam" id="PF01535">
    <property type="entry name" value="PPR"/>
    <property type="match status" value="1"/>
</dbReference>
<dbReference type="PANTHER" id="PTHR46128:SF211">
    <property type="entry name" value="PENTACOTRIPEPTIDE-REPEAT REGION OF PRORP DOMAIN-CONTAINING PROTEIN"/>
    <property type="match status" value="1"/>
</dbReference>
<dbReference type="InterPro" id="IPR050872">
    <property type="entry name" value="PPR_P_subfamily"/>
</dbReference>
<evidence type="ECO:0000313" key="5">
    <source>
        <dbReference type="Proteomes" id="UP001457282"/>
    </source>
</evidence>
<feature type="repeat" description="PPR" evidence="3">
    <location>
        <begin position="96"/>
        <end position="130"/>
    </location>
</feature>
<evidence type="ECO:0008006" key="6">
    <source>
        <dbReference type="Google" id="ProtNLM"/>
    </source>
</evidence>
<evidence type="ECO:0000313" key="4">
    <source>
        <dbReference type="EMBL" id="KAK9946768.1"/>
    </source>
</evidence>
<keyword evidence="5" id="KW-1185">Reference proteome</keyword>
<evidence type="ECO:0000256" key="2">
    <source>
        <dbReference type="ARBA" id="ARBA00022737"/>
    </source>
</evidence>
<comment type="similarity">
    <text evidence="1">Belongs to the PPR family. P subfamily.</text>
</comment>
<dbReference type="PANTHER" id="PTHR46128">
    <property type="entry name" value="MITOCHONDRIAL GROUP I INTRON SPLICING FACTOR CCM1"/>
    <property type="match status" value="1"/>
</dbReference>
<protein>
    <recommendedName>
        <fullName evidence="6">Pentatricopeptide repeat-containing protein</fullName>
    </recommendedName>
</protein>
<keyword evidence="2" id="KW-0677">Repeat</keyword>
<dbReference type="EMBL" id="JBEDUW010000002">
    <property type="protein sequence ID" value="KAK9946768.1"/>
    <property type="molecule type" value="Genomic_DNA"/>
</dbReference>
<dbReference type="AlphaFoldDB" id="A0AAW1YGR5"/>
<sequence>MIKACNSAGDAQFRAGPFAAVEIPAQAHSQVLQFSYILVVQVFTHSRFESCVYLEMLDDNVTPGLHTLNAMVYAYCKLGKLVEADLYLGKIITAVVWFLTSVFIGSLCKRGRLEESQAFFDSLKEKGIQPTKVIYTALIDGYCKFWEVSDALSLFNRMLTELGYLPALGSCKWLICWLVDEESNEKANAFFCSMLHCGYNLDEVVWKLLLDGLVKRGHVNKSCQLHPETYSMLRN</sequence>
<reference evidence="4 5" key="1">
    <citation type="journal article" date="2023" name="G3 (Bethesda)">
        <title>A chromosome-length genome assembly and annotation of blackberry (Rubus argutus, cv. 'Hillquist').</title>
        <authorList>
            <person name="Bruna T."/>
            <person name="Aryal R."/>
            <person name="Dudchenko O."/>
            <person name="Sargent D.J."/>
            <person name="Mead D."/>
            <person name="Buti M."/>
            <person name="Cavallini A."/>
            <person name="Hytonen T."/>
            <person name="Andres J."/>
            <person name="Pham M."/>
            <person name="Weisz D."/>
            <person name="Mascagni F."/>
            <person name="Usai G."/>
            <person name="Natali L."/>
            <person name="Bassil N."/>
            <person name="Fernandez G.E."/>
            <person name="Lomsadze A."/>
            <person name="Armour M."/>
            <person name="Olukolu B."/>
            <person name="Poorten T."/>
            <person name="Britton C."/>
            <person name="Davik J."/>
            <person name="Ashrafi H."/>
            <person name="Aiden E.L."/>
            <person name="Borodovsky M."/>
            <person name="Worthington M."/>
        </authorList>
    </citation>
    <scope>NUCLEOTIDE SEQUENCE [LARGE SCALE GENOMIC DNA]</scope>
    <source>
        <strain evidence="4">PI 553951</strain>
    </source>
</reference>
<gene>
    <name evidence="4" type="ORF">M0R45_012214</name>
</gene>
<dbReference type="Proteomes" id="UP001457282">
    <property type="component" value="Unassembled WGS sequence"/>
</dbReference>
<dbReference type="Pfam" id="PF12854">
    <property type="entry name" value="PPR_1"/>
    <property type="match status" value="1"/>
</dbReference>
<name>A0AAW1YGR5_RUBAR</name>
<evidence type="ECO:0000256" key="3">
    <source>
        <dbReference type="PROSITE-ProRule" id="PRU00708"/>
    </source>
</evidence>
<proteinExistence type="inferred from homology"/>
<feature type="repeat" description="PPR" evidence="3">
    <location>
        <begin position="131"/>
        <end position="166"/>
    </location>
</feature>
<dbReference type="Gene3D" id="1.25.40.10">
    <property type="entry name" value="Tetratricopeptide repeat domain"/>
    <property type="match status" value="1"/>
</dbReference>
<evidence type="ECO:0000256" key="1">
    <source>
        <dbReference type="ARBA" id="ARBA00007626"/>
    </source>
</evidence>
<dbReference type="InterPro" id="IPR002885">
    <property type="entry name" value="PPR_rpt"/>
</dbReference>
<comment type="caution">
    <text evidence="4">The sequence shown here is derived from an EMBL/GenBank/DDBJ whole genome shotgun (WGS) entry which is preliminary data.</text>
</comment>
<dbReference type="NCBIfam" id="TIGR00756">
    <property type="entry name" value="PPR"/>
    <property type="match status" value="2"/>
</dbReference>
<dbReference type="PROSITE" id="PS51375">
    <property type="entry name" value="PPR"/>
    <property type="match status" value="2"/>
</dbReference>